<gene>
    <name evidence="1" type="ORF">PMH09_12465</name>
</gene>
<evidence type="ECO:0008006" key="3">
    <source>
        <dbReference type="Google" id="ProtNLM"/>
    </source>
</evidence>
<evidence type="ECO:0000313" key="1">
    <source>
        <dbReference type="EMBL" id="MDJ1184000.1"/>
    </source>
</evidence>
<sequence length="224" mass="24831">MMKFVKAIATRVPSQLYRYKSVFFAGAIAPLIPLLISPTPGWSQGNRCSPPNSGEFTLMVQTPNLNSQQFLFRILPDNRTAQVCQYRGEIVTHIRNFRNRQTAQSWSQYILESTGLTAFIVNPPVSTSVVQVPTAPVRESKDSIGTGFAILVNYQNNPEIATRVQSLIGTPVGWASFEGNPYLLASQTSNPQEATATLMSLRDRGFSVILVDARQVRLLTPTQR</sequence>
<organism evidence="1 2">
    <name type="scientific">Roseofilum casamattae BLCC-M143</name>
    <dbReference type="NCBI Taxonomy" id="3022442"/>
    <lineage>
        <taxon>Bacteria</taxon>
        <taxon>Bacillati</taxon>
        <taxon>Cyanobacteriota</taxon>
        <taxon>Cyanophyceae</taxon>
        <taxon>Desertifilales</taxon>
        <taxon>Desertifilaceae</taxon>
        <taxon>Roseofilum</taxon>
        <taxon>Roseofilum casamattae</taxon>
    </lineage>
</organism>
<proteinExistence type="predicted"/>
<dbReference type="RefSeq" id="WP_283758651.1">
    <property type="nucleotide sequence ID" value="NZ_JAQOSQ010000011.1"/>
</dbReference>
<comment type="caution">
    <text evidence="1">The sequence shown here is derived from an EMBL/GenBank/DDBJ whole genome shotgun (WGS) entry which is preliminary data.</text>
</comment>
<dbReference type="Proteomes" id="UP001232992">
    <property type="component" value="Unassembled WGS sequence"/>
</dbReference>
<accession>A0ABT7BXV3</accession>
<evidence type="ECO:0000313" key="2">
    <source>
        <dbReference type="Proteomes" id="UP001232992"/>
    </source>
</evidence>
<dbReference type="EMBL" id="JAQOSQ010000011">
    <property type="protein sequence ID" value="MDJ1184000.1"/>
    <property type="molecule type" value="Genomic_DNA"/>
</dbReference>
<reference evidence="1 2" key="1">
    <citation type="submission" date="2023-01" db="EMBL/GenBank/DDBJ databases">
        <title>Novel diversity within Roseofilum (Cyanobacteria; Desertifilaceae) from marine benthic mats with descriptions of four novel species.</title>
        <authorList>
            <person name="Wang Y."/>
            <person name="Berthold D.E."/>
            <person name="Hu J."/>
            <person name="Lefler F.W."/>
            <person name="Laughinghouse H.D. IV."/>
        </authorList>
    </citation>
    <scope>NUCLEOTIDE SEQUENCE [LARGE SCALE GENOMIC DNA]</scope>
    <source>
        <strain evidence="1 2">BLCC-M143</strain>
    </source>
</reference>
<name>A0ABT7BXV3_9CYAN</name>
<protein>
    <recommendedName>
        <fullName evidence="3">SPOR domain-containing protein</fullName>
    </recommendedName>
</protein>
<keyword evidence="2" id="KW-1185">Reference proteome</keyword>